<dbReference type="AlphaFoldDB" id="A0A927RA25"/>
<dbReference type="PANTHER" id="PTHR46696">
    <property type="entry name" value="P450, PUTATIVE (EUROFUNG)-RELATED"/>
    <property type="match status" value="1"/>
</dbReference>
<accession>A0A927RA25</accession>
<dbReference type="GO" id="GO:0004497">
    <property type="term" value="F:monooxygenase activity"/>
    <property type="evidence" value="ECO:0007669"/>
    <property type="project" value="UniProtKB-KW"/>
</dbReference>
<dbReference type="InterPro" id="IPR036396">
    <property type="entry name" value="Cyt_P450_sf"/>
</dbReference>
<comment type="similarity">
    <text evidence="1 2">Belongs to the cytochrome P450 family.</text>
</comment>
<sequence length="367" mass="40609">MLGTYVVTRYDDVVSVLNDPATFSSSVSIPSYRTNPSEVREVLGPDFQGVAGVKMVVADPPEHADHKRIGSWLFRRDRVNVFVPRVREIGAELISGFVDAGEVELISRFSEPFAYHVLCDFIGIPKDARDDVRAWTDQIITLVDPTASIENKMAAARAVHDWKAFADELVAIRTSHPENDMVSEMIAAGHSDRAREYVEGALTAGIYTTRDMISSCVVALMHPDNRKYWDELGVNPEIAPSVIEESMRQDAPHKGLSRIATRDARIGDTDVPAGSLVMPLVGSANRDESVFLDPDVFDPLRDNVKQHLAFGRGIHLCIGAYLARTDGAIALELLARALPNARLADGFVPEYFPSMFFRGLQDVRLSW</sequence>
<dbReference type="SUPFAM" id="SSF48264">
    <property type="entry name" value="Cytochrome P450"/>
    <property type="match status" value="1"/>
</dbReference>
<reference evidence="3" key="1">
    <citation type="submission" date="2020-10" db="EMBL/GenBank/DDBJ databases">
        <title>Sequencing the genomes of 1000 actinobacteria strains.</title>
        <authorList>
            <person name="Klenk H.-P."/>
        </authorList>
    </citation>
    <scope>NUCLEOTIDE SEQUENCE</scope>
    <source>
        <strain evidence="3">DSM 45354</strain>
    </source>
</reference>
<protein>
    <submittedName>
        <fullName evidence="3">Cytochrome P450</fullName>
    </submittedName>
</protein>
<keyword evidence="2" id="KW-0408">Iron</keyword>
<keyword evidence="2" id="KW-0349">Heme</keyword>
<dbReference type="RefSeq" id="WP_192749089.1">
    <property type="nucleotide sequence ID" value="NZ_JADBEM010000001.1"/>
</dbReference>
<organism evidence="3 4">
    <name type="scientific">Actinopolymorpha pittospori</name>
    <dbReference type="NCBI Taxonomy" id="648752"/>
    <lineage>
        <taxon>Bacteria</taxon>
        <taxon>Bacillati</taxon>
        <taxon>Actinomycetota</taxon>
        <taxon>Actinomycetes</taxon>
        <taxon>Propionibacteriales</taxon>
        <taxon>Actinopolymorphaceae</taxon>
        <taxon>Actinopolymorpha</taxon>
    </lineage>
</organism>
<dbReference type="InterPro" id="IPR002397">
    <property type="entry name" value="Cyt_P450_B"/>
</dbReference>
<keyword evidence="4" id="KW-1185">Reference proteome</keyword>
<keyword evidence="2" id="KW-0479">Metal-binding</keyword>
<gene>
    <name evidence="3" type="ORF">HEB94_001423</name>
</gene>
<dbReference type="Pfam" id="PF00067">
    <property type="entry name" value="p450"/>
    <property type="match status" value="1"/>
</dbReference>
<dbReference type="PANTHER" id="PTHR46696:SF1">
    <property type="entry name" value="CYTOCHROME P450 YJIB-RELATED"/>
    <property type="match status" value="1"/>
</dbReference>
<dbReference type="Gene3D" id="1.10.630.10">
    <property type="entry name" value="Cytochrome P450"/>
    <property type="match status" value="1"/>
</dbReference>
<evidence type="ECO:0000256" key="2">
    <source>
        <dbReference type="RuleBase" id="RU000461"/>
    </source>
</evidence>
<dbReference type="GO" id="GO:0020037">
    <property type="term" value="F:heme binding"/>
    <property type="evidence" value="ECO:0007669"/>
    <property type="project" value="InterPro"/>
</dbReference>
<dbReference type="GO" id="GO:0016705">
    <property type="term" value="F:oxidoreductase activity, acting on paired donors, with incorporation or reduction of molecular oxygen"/>
    <property type="evidence" value="ECO:0007669"/>
    <property type="project" value="InterPro"/>
</dbReference>
<keyword evidence="2" id="KW-0503">Monooxygenase</keyword>
<dbReference type="PRINTS" id="PR00359">
    <property type="entry name" value="BP450"/>
</dbReference>
<dbReference type="GO" id="GO:0005506">
    <property type="term" value="F:iron ion binding"/>
    <property type="evidence" value="ECO:0007669"/>
    <property type="project" value="InterPro"/>
</dbReference>
<keyword evidence="2" id="KW-0560">Oxidoreductase</keyword>
<dbReference type="PROSITE" id="PS00086">
    <property type="entry name" value="CYTOCHROME_P450"/>
    <property type="match status" value="1"/>
</dbReference>
<name>A0A927RA25_9ACTN</name>
<comment type="caution">
    <text evidence="3">The sequence shown here is derived from an EMBL/GenBank/DDBJ whole genome shotgun (WGS) entry which is preliminary data.</text>
</comment>
<dbReference type="EMBL" id="JADBEM010000001">
    <property type="protein sequence ID" value="MBE1604575.1"/>
    <property type="molecule type" value="Genomic_DNA"/>
</dbReference>
<evidence type="ECO:0000256" key="1">
    <source>
        <dbReference type="ARBA" id="ARBA00010617"/>
    </source>
</evidence>
<evidence type="ECO:0000313" key="3">
    <source>
        <dbReference type="EMBL" id="MBE1604575.1"/>
    </source>
</evidence>
<proteinExistence type="inferred from homology"/>
<dbReference type="InterPro" id="IPR001128">
    <property type="entry name" value="Cyt_P450"/>
</dbReference>
<dbReference type="InterPro" id="IPR017972">
    <property type="entry name" value="Cyt_P450_CS"/>
</dbReference>
<evidence type="ECO:0000313" key="4">
    <source>
        <dbReference type="Proteomes" id="UP000638648"/>
    </source>
</evidence>
<dbReference type="Proteomes" id="UP000638648">
    <property type="component" value="Unassembled WGS sequence"/>
</dbReference>